<evidence type="ECO:0000256" key="4">
    <source>
        <dbReference type="ARBA" id="ARBA00023172"/>
    </source>
</evidence>
<keyword evidence="4" id="KW-0233">DNA recombination</keyword>
<evidence type="ECO:0000259" key="6">
    <source>
        <dbReference type="PROSITE" id="PS51900"/>
    </source>
</evidence>
<dbReference type="GO" id="GO:0015074">
    <property type="term" value="P:DNA integration"/>
    <property type="evidence" value="ECO:0007669"/>
    <property type="project" value="UniProtKB-KW"/>
</dbReference>
<protein>
    <recommendedName>
        <fullName evidence="8">Tyr recombinase domain-containing protein</fullName>
    </recommendedName>
</protein>
<dbReference type="Gene3D" id="1.10.150.130">
    <property type="match status" value="1"/>
</dbReference>
<dbReference type="GO" id="GO:0003677">
    <property type="term" value="F:DNA binding"/>
    <property type="evidence" value="ECO:0007669"/>
    <property type="project" value="UniProtKB-KW"/>
</dbReference>
<accession>X1Q1S0</accession>
<dbReference type="Gene3D" id="1.10.443.10">
    <property type="entry name" value="Intergrase catalytic core"/>
    <property type="match status" value="1"/>
</dbReference>
<evidence type="ECO:0008006" key="8">
    <source>
        <dbReference type="Google" id="ProtNLM"/>
    </source>
</evidence>
<dbReference type="InterPro" id="IPR011010">
    <property type="entry name" value="DNA_brk_join_enz"/>
</dbReference>
<evidence type="ECO:0000256" key="1">
    <source>
        <dbReference type="ARBA" id="ARBA00008857"/>
    </source>
</evidence>
<dbReference type="InterPro" id="IPR002104">
    <property type="entry name" value="Integrase_catalytic"/>
</dbReference>
<comment type="similarity">
    <text evidence="1">Belongs to the 'phage' integrase family.</text>
</comment>
<evidence type="ECO:0000313" key="7">
    <source>
        <dbReference type="EMBL" id="GAI62462.1"/>
    </source>
</evidence>
<dbReference type="PROSITE" id="PS51898">
    <property type="entry name" value="TYR_RECOMBINASE"/>
    <property type="match status" value="1"/>
</dbReference>
<proteinExistence type="inferred from homology"/>
<comment type="caution">
    <text evidence="7">The sequence shown here is derived from an EMBL/GenBank/DDBJ whole genome shotgun (WGS) entry which is preliminary data.</text>
</comment>
<evidence type="ECO:0000256" key="3">
    <source>
        <dbReference type="ARBA" id="ARBA00023125"/>
    </source>
</evidence>
<dbReference type="PROSITE" id="PS51900">
    <property type="entry name" value="CB"/>
    <property type="match status" value="1"/>
</dbReference>
<feature type="domain" description="Core-binding (CB)" evidence="6">
    <location>
        <begin position="1"/>
        <end position="86"/>
    </location>
</feature>
<dbReference type="Pfam" id="PF02899">
    <property type="entry name" value="Phage_int_SAM_1"/>
    <property type="match status" value="1"/>
</dbReference>
<dbReference type="SUPFAM" id="SSF56349">
    <property type="entry name" value="DNA breaking-rejoining enzymes"/>
    <property type="match status" value="1"/>
</dbReference>
<dbReference type="InterPro" id="IPR013762">
    <property type="entry name" value="Integrase-like_cat_sf"/>
</dbReference>
<dbReference type="InterPro" id="IPR010998">
    <property type="entry name" value="Integrase_recombinase_N"/>
</dbReference>
<dbReference type="InterPro" id="IPR050090">
    <property type="entry name" value="Tyrosine_recombinase_XerCD"/>
</dbReference>
<dbReference type="GO" id="GO:0006310">
    <property type="term" value="P:DNA recombination"/>
    <property type="evidence" value="ECO:0007669"/>
    <property type="project" value="UniProtKB-KW"/>
</dbReference>
<dbReference type="InterPro" id="IPR004107">
    <property type="entry name" value="Integrase_SAM-like_N"/>
</dbReference>
<sequence length="240" mass="27909">MRNYIDSFLAYMKIEKIASPSTIYDYNKELIRFFDFLSSKNILDINLISTRIVRQYFYHAKEKRNLGSSTISKIIATVKSFFNYLEEEDITVKNPTRKIRVPKKINKIPSVMSKYEVDSVIRSVDFAPLRCRKNAVRDKLILSLLYYTGIRRNELLNLNWTDINLSKSTIIIRSGKGGKDRLIPLHKALTELLDKYLDKRLPLKTDALIIGEQGIRMCKCSFVNLLKMYLAISGLKRKVV</sequence>
<dbReference type="PANTHER" id="PTHR30349:SF64">
    <property type="entry name" value="PROPHAGE INTEGRASE INTD-RELATED"/>
    <property type="match status" value="1"/>
</dbReference>
<reference evidence="7" key="1">
    <citation type="journal article" date="2014" name="Front. Microbiol.">
        <title>High frequency of phylogenetically diverse reductive dehalogenase-homologous genes in deep subseafloor sedimentary metagenomes.</title>
        <authorList>
            <person name="Kawai M."/>
            <person name="Futagami T."/>
            <person name="Toyoda A."/>
            <person name="Takaki Y."/>
            <person name="Nishi S."/>
            <person name="Hori S."/>
            <person name="Arai W."/>
            <person name="Tsubouchi T."/>
            <person name="Morono Y."/>
            <person name="Uchiyama I."/>
            <person name="Ito T."/>
            <person name="Fujiyama A."/>
            <person name="Inagaki F."/>
            <person name="Takami H."/>
        </authorList>
    </citation>
    <scope>NUCLEOTIDE SEQUENCE</scope>
    <source>
        <strain evidence="7">Expedition CK06-06</strain>
    </source>
</reference>
<organism evidence="7">
    <name type="scientific">marine sediment metagenome</name>
    <dbReference type="NCBI Taxonomy" id="412755"/>
    <lineage>
        <taxon>unclassified sequences</taxon>
        <taxon>metagenomes</taxon>
        <taxon>ecological metagenomes</taxon>
    </lineage>
</organism>
<dbReference type="InterPro" id="IPR044068">
    <property type="entry name" value="CB"/>
</dbReference>
<dbReference type="AlphaFoldDB" id="X1Q1S0"/>
<dbReference type="PANTHER" id="PTHR30349">
    <property type="entry name" value="PHAGE INTEGRASE-RELATED"/>
    <property type="match status" value="1"/>
</dbReference>
<dbReference type="Pfam" id="PF00589">
    <property type="entry name" value="Phage_integrase"/>
    <property type="match status" value="1"/>
</dbReference>
<keyword evidence="2" id="KW-0229">DNA integration</keyword>
<evidence type="ECO:0000259" key="5">
    <source>
        <dbReference type="PROSITE" id="PS51898"/>
    </source>
</evidence>
<keyword evidence="3" id="KW-0238">DNA-binding</keyword>
<name>X1Q1S0_9ZZZZ</name>
<evidence type="ECO:0000256" key="2">
    <source>
        <dbReference type="ARBA" id="ARBA00022908"/>
    </source>
</evidence>
<dbReference type="EMBL" id="BARW01001676">
    <property type="protein sequence ID" value="GAI62462.1"/>
    <property type="molecule type" value="Genomic_DNA"/>
</dbReference>
<gene>
    <name evidence="7" type="ORF">S12H4_05161</name>
</gene>
<feature type="domain" description="Tyr recombinase" evidence="5">
    <location>
        <begin position="107"/>
        <end position="240"/>
    </location>
</feature>